<dbReference type="GO" id="GO:0022857">
    <property type="term" value="F:transmembrane transporter activity"/>
    <property type="evidence" value="ECO:0007669"/>
    <property type="project" value="TreeGrafter"/>
</dbReference>
<feature type="transmembrane region" description="Helical" evidence="6">
    <location>
        <begin position="734"/>
        <end position="755"/>
    </location>
</feature>
<evidence type="ECO:0000256" key="3">
    <source>
        <dbReference type="ARBA" id="ARBA00022692"/>
    </source>
</evidence>
<dbReference type="RefSeq" id="WP_136409766.1">
    <property type="nucleotide sequence ID" value="NZ_CP039393.1"/>
</dbReference>
<evidence type="ECO:0000313" key="9">
    <source>
        <dbReference type="Proteomes" id="UP000297031"/>
    </source>
</evidence>
<feature type="transmembrane region" description="Helical" evidence="6">
    <location>
        <begin position="275"/>
        <end position="299"/>
    </location>
</feature>
<dbReference type="PANTHER" id="PTHR30572:SF18">
    <property type="entry name" value="ABC-TYPE MACROLIDE FAMILY EXPORT SYSTEM PERMEASE COMPONENT 2"/>
    <property type="match status" value="1"/>
</dbReference>
<keyword evidence="2" id="KW-1003">Cell membrane</keyword>
<sequence>MKQLYYSWRAMSGPGNSNAIKIISVALGLLMTILLMSRMALNHSFDTCYDNHRQLYQLWMQYTINGNTLDRQQQCLGKLAGAIYEELPEMVVAATTTNRNMGQGLFRGDTKFSEKAIAADSLFFKTMGIEVLKGDPVTDLAQKDVVYLSESYALMIFGGDDPIGEVLKYNNEWELTVKGIYRDLPDNVTAPHKAVISMPTLWSRERGNYSWNGGDSWPEFIRVADGVDPVELNRRINEMLQKNLPDTESLQLVIDAAPLTDTYMSNDEVRRMDRIMLVLSLALLFITTLNYVLITIASLSKRAKSIGIHKCNGAGSPTIFSMFIIETLMVLGCALVLMVILTLVFGDMIKDTINITPKQMLEPSRLWVPISIMLIFVLIGGIIPGRIFSRIPVSNIFRRFSSRRNPWTRTLLCVEFAGVTFIVCMMTVAALQYHEVMNHDLGYNPERVVIAEVPGQTAKEVDAAYNALRDLPVIEGLSASYYNPVWGYSGMMVSDNSGNDLFSSRYDDCINGYIDFMGMTLIKGREPRDDNEIAVNEEFARLMNWGDDIVGRIVPESSKIAKHPVTVTGLLRDFNIGGFFEEPMPYLMFYNRYFYPTMYLRVKEPFKQNFLQLEESMKELFPAYDIEFSLMEKEISDTYENVRQFRNATVMACVVILFITLMGFIGYIRNEVQRRGKEIAIRKVNGAESHHLFSLLIRDIVSIAVPSIIAGAVAAWFTGKIWLEQFTIEVNFLAGYYILASIAVLVAIVLCVYVMTRKIVNENPVIRLKNE</sequence>
<dbReference type="OrthoDB" id="905059at2"/>
<protein>
    <submittedName>
        <fullName evidence="8">ABC transporter permease</fullName>
    </submittedName>
</protein>
<reference evidence="8 9" key="1">
    <citation type="submission" date="2019-02" db="EMBL/GenBank/DDBJ databases">
        <title>Isolation and identification of novel species under the genus Muribaculum.</title>
        <authorList>
            <person name="Miyake S."/>
            <person name="Ding Y."/>
            <person name="Low A."/>
            <person name="Soh M."/>
            <person name="Seedorf H."/>
        </authorList>
    </citation>
    <scope>NUCLEOTIDE SEQUENCE [LARGE SCALE GENOMIC DNA]</scope>
    <source>
        <strain evidence="8 9">TLL-A4</strain>
    </source>
</reference>
<feature type="transmembrane region" description="Helical" evidence="6">
    <location>
        <begin position="700"/>
        <end position="722"/>
    </location>
</feature>
<name>A0A4P7VPJ4_9BACT</name>
<evidence type="ECO:0000256" key="4">
    <source>
        <dbReference type="ARBA" id="ARBA00022989"/>
    </source>
</evidence>
<dbReference type="Proteomes" id="UP000297031">
    <property type="component" value="Chromosome"/>
</dbReference>
<feature type="transmembrane region" description="Helical" evidence="6">
    <location>
        <begin position="366"/>
        <end position="389"/>
    </location>
</feature>
<dbReference type="KEGG" id="mgod:E7746_02845"/>
<feature type="domain" description="ABC3 transporter permease C-terminal" evidence="7">
    <location>
        <begin position="278"/>
        <end position="391"/>
    </location>
</feature>
<evidence type="ECO:0000259" key="7">
    <source>
        <dbReference type="Pfam" id="PF02687"/>
    </source>
</evidence>
<feature type="transmembrane region" description="Helical" evidence="6">
    <location>
        <begin position="410"/>
        <end position="431"/>
    </location>
</feature>
<evidence type="ECO:0000256" key="5">
    <source>
        <dbReference type="ARBA" id="ARBA00023136"/>
    </source>
</evidence>
<dbReference type="Pfam" id="PF02687">
    <property type="entry name" value="FtsX"/>
    <property type="match status" value="2"/>
</dbReference>
<dbReference type="PANTHER" id="PTHR30572">
    <property type="entry name" value="MEMBRANE COMPONENT OF TRANSPORTER-RELATED"/>
    <property type="match status" value="1"/>
</dbReference>
<proteinExistence type="predicted"/>
<keyword evidence="4 6" id="KW-1133">Transmembrane helix</keyword>
<feature type="transmembrane region" description="Helical" evidence="6">
    <location>
        <begin position="320"/>
        <end position="346"/>
    </location>
</feature>
<accession>A0A4P7VPJ4</accession>
<keyword evidence="5 6" id="KW-0472">Membrane</keyword>
<evidence type="ECO:0000256" key="6">
    <source>
        <dbReference type="SAM" id="Phobius"/>
    </source>
</evidence>
<dbReference type="GO" id="GO:0005886">
    <property type="term" value="C:plasma membrane"/>
    <property type="evidence" value="ECO:0007669"/>
    <property type="project" value="UniProtKB-SubCell"/>
</dbReference>
<keyword evidence="3 6" id="KW-0812">Transmembrane</keyword>
<feature type="transmembrane region" description="Helical" evidence="6">
    <location>
        <begin position="20"/>
        <end position="41"/>
    </location>
</feature>
<evidence type="ECO:0000313" key="8">
    <source>
        <dbReference type="EMBL" id="QCD34889.1"/>
    </source>
</evidence>
<comment type="subcellular location">
    <subcellularLocation>
        <location evidence="1">Cell membrane</location>
        <topology evidence="1">Multi-pass membrane protein</topology>
    </subcellularLocation>
</comment>
<evidence type="ECO:0000256" key="1">
    <source>
        <dbReference type="ARBA" id="ARBA00004651"/>
    </source>
</evidence>
<organism evidence="8 9">
    <name type="scientific">Muribaculum gordoncarteri</name>
    <dbReference type="NCBI Taxonomy" id="2530390"/>
    <lineage>
        <taxon>Bacteria</taxon>
        <taxon>Pseudomonadati</taxon>
        <taxon>Bacteroidota</taxon>
        <taxon>Bacteroidia</taxon>
        <taxon>Bacteroidales</taxon>
        <taxon>Muribaculaceae</taxon>
        <taxon>Muribaculum</taxon>
    </lineage>
</organism>
<feature type="transmembrane region" description="Helical" evidence="6">
    <location>
        <begin position="648"/>
        <end position="668"/>
    </location>
</feature>
<dbReference type="AlphaFoldDB" id="A0A4P7VPJ4"/>
<feature type="domain" description="ABC3 transporter permease C-terminal" evidence="7">
    <location>
        <begin position="652"/>
        <end position="764"/>
    </location>
</feature>
<evidence type="ECO:0000256" key="2">
    <source>
        <dbReference type="ARBA" id="ARBA00022475"/>
    </source>
</evidence>
<dbReference type="InterPro" id="IPR003838">
    <property type="entry name" value="ABC3_permease_C"/>
</dbReference>
<dbReference type="EMBL" id="CP039393">
    <property type="protein sequence ID" value="QCD34889.1"/>
    <property type="molecule type" value="Genomic_DNA"/>
</dbReference>
<dbReference type="InterPro" id="IPR050250">
    <property type="entry name" value="Macrolide_Exporter_MacB"/>
</dbReference>
<gene>
    <name evidence="8" type="ORF">E7746_02845</name>
</gene>
<keyword evidence="9" id="KW-1185">Reference proteome</keyword>